<accession>A0A3Q0JG05</accession>
<gene>
    <name evidence="3" type="primary">LOC113471003</name>
</gene>
<dbReference type="InterPro" id="IPR001180">
    <property type="entry name" value="CNH_dom"/>
</dbReference>
<dbReference type="RefSeq" id="XP_026685630.1">
    <property type="nucleotide sequence ID" value="XM_026829829.1"/>
</dbReference>
<dbReference type="KEGG" id="dci:113471003"/>
<protein>
    <submittedName>
        <fullName evidence="3">Serine/threonine-protein kinase Genghis Khan-like</fullName>
    </submittedName>
</protein>
<dbReference type="GeneID" id="113471003"/>
<evidence type="ECO:0000259" key="1">
    <source>
        <dbReference type="Pfam" id="PF00780"/>
    </source>
</evidence>
<reference evidence="3" key="1">
    <citation type="submission" date="2025-08" db="UniProtKB">
        <authorList>
            <consortium name="RefSeq"/>
        </authorList>
    </citation>
    <scope>IDENTIFICATION</scope>
</reference>
<dbReference type="Pfam" id="PF00780">
    <property type="entry name" value="CNH"/>
    <property type="match status" value="1"/>
</dbReference>
<feature type="domain" description="CNH" evidence="1">
    <location>
        <begin position="1"/>
        <end position="69"/>
    </location>
</feature>
<dbReference type="PaxDb" id="121845-A0A3Q0JG05"/>
<dbReference type="STRING" id="121845.A0A3Q0JG05"/>
<organism evidence="2 3">
    <name type="scientific">Diaphorina citri</name>
    <name type="common">Asian citrus psyllid</name>
    <dbReference type="NCBI Taxonomy" id="121845"/>
    <lineage>
        <taxon>Eukaryota</taxon>
        <taxon>Metazoa</taxon>
        <taxon>Ecdysozoa</taxon>
        <taxon>Arthropoda</taxon>
        <taxon>Hexapoda</taxon>
        <taxon>Insecta</taxon>
        <taxon>Pterygota</taxon>
        <taxon>Neoptera</taxon>
        <taxon>Paraneoptera</taxon>
        <taxon>Hemiptera</taxon>
        <taxon>Sternorrhyncha</taxon>
        <taxon>Psylloidea</taxon>
        <taxon>Psyllidae</taxon>
        <taxon>Diaphorininae</taxon>
        <taxon>Diaphorina</taxon>
    </lineage>
</organism>
<name>A0A3Q0JG05_DIACI</name>
<keyword evidence="2" id="KW-1185">Reference proteome</keyword>
<dbReference type="AlphaFoldDB" id="A0A3Q0JG05"/>
<proteinExistence type="predicted"/>
<dbReference type="Proteomes" id="UP000079169">
    <property type="component" value="Unplaced"/>
</dbReference>
<sequence length="93" mass="10595">MDYIPEEQLLVVLAGKQRYVRLVPVRALDGDEVEWVKIPETKGCLSFTTGPLTHTRTQHCLALAVKRQVSDKHTRTQNCLALAVKQQYAVSFW</sequence>
<evidence type="ECO:0000313" key="3">
    <source>
        <dbReference type="RefSeq" id="XP_026685630.1"/>
    </source>
</evidence>
<evidence type="ECO:0000313" key="2">
    <source>
        <dbReference type="Proteomes" id="UP000079169"/>
    </source>
</evidence>